<dbReference type="PRINTS" id="PR00081">
    <property type="entry name" value="GDHRDH"/>
</dbReference>
<protein>
    <submittedName>
        <fullName evidence="4">SDR family oxidoreductase</fullName>
    </submittedName>
</protein>
<keyword evidence="5" id="KW-1185">Reference proteome</keyword>
<proteinExistence type="inferred from homology"/>
<dbReference type="SUPFAM" id="SSF51735">
    <property type="entry name" value="NAD(P)-binding Rossmann-fold domains"/>
    <property type="match status" value="1"/>
</dbReference>
<dbReference type="PRINTS" id="PR00080">
    <property type="entry name" value="SDRFAMILY"/>
</dbReference>
<evidence type="ECO:0000313" key="5">
    <source>
        <dbReference type="Proteomes" id="UP001260872"/>
    </source>
</evidence>
<evidence type="ECO:0000313" key="4">
    <source>
        <dbReference type="EMBL" id="MDR5711725.1"/>
    </source>
</evidence>
<organism evidence="4 5">
    <name type="scientific">Nesterenkonia flava</name>
    <dbReference type="NCBI Taxonomy" id="469799"/>
    <lineage>
        <taxon>Bacteria</taxon>
        <taxon>Bacillati</taxon>
        <taxon>Actinomycetota</taxon>
        <taxon>Actinomycetes</taxon>
        <taxon>Micrococcales</taxon>
        <taxon>Micrococcaceae</taxon>
        <taxon>Nesterenkonia</taxon>
    </lineage>
</organism>
<dbReference type="Pfam" id="PF13561">
    <property type="entry name" value="adh_short_C2"/>
    <property type="match status" value="1"/>
</dbReference>
<comment type="similarity">
    <text evidence="1">Belongs to the short-chain dehydrogenases/reductases (SDR) family.</text>
</comment>
<dbReference type="EMBL" id="JAVKGT010000012">
    <property type="protein sequence ID" value="MDR5711725.1"/>
    <property type="molecule type" value="Genomic_DNA"/>
</dbReference>
<dbReference type="RefSeq" id="WP_310537105.1">
    <property type="nucleotide sequence ID" value="NZ_BAAAOC010000023.1"/>
</dbReference>
<name>A0ABU1FST4_9MICC</name>
<gene>
    <name evidence="4" type="ORF">RH857_06200</name>
</gene>
<dbReference type="InterPro" id="IPR057326">
    <property type="entry name" value="KR_dom"/>
</dbReference>
<dbReference type="InterPro" id="IPR036291">
    <property type="entry name" value="NAD(P)-bd_dom_sf"/>
</dbReference>
<dbReference type="InterPro" id="IPR002347">
    <property type="entry name" value="SDR_fam"/>
</dbReference>
<evidence type="ECO:0000259" key="3">
    <source>
        <dbReference type="SMART" id="SM00822"/>
    </source>
</evidence>
<dbReference type="PANTHER" id="PTHR43639:SF1">
    <property type="entry name" value="SHORT-CHAIN DEHYDROGENASE_REDUCTASE FAMILY PROTEIN"/>
    <property type="match status" value="1"/>
</dbReference>
<dbReference type="Gene3D" id="3.40.50.720">
    <property type="entry name" value="NAD(P)-binding Rossmann-like Domain"/>
    <property type="match status" value="1"/>
</dbReference>
<comment type="caution">
    <text evidence="4">The sequence shown here is derived from an EMBL/GenBank/DDBJ whole genome shotgun (WGS) entry which is preliminary data.</text>
</comment>
<evidence type="ECO:0000256" key="2">
    <source>
        <dbReference type="ARBA" id="ARBA00023002"/>
    </source>
</evidence>
<dbReference type="PANTHER" id="PTHR43639">
    <property type="entry name" value="OXIDOREDUCTASE, SHORT-CHAIN DEHYDROGENASE/REDUCTASE FAMILY (AFU_ORTHOLOGUE AFUA_5G02870)"/>
    <property type="match status" value="1"/>
</dbReference>
<accession>A0ABU1FST4</accession>
<evidence type="ECO:0000256" key="1">
    <source>
        <dbReference type="ARBA" id="ARBA00006484"/>
    </source>
</evidence>
<sequence length="249" mass="26143">MSASRTALITGGNRGLGRAVALSLAGEGIDIIFTYRSHHEDALQVSREVEDLGARAAALQLDTAAVVTFSSSLRQVLKDQFERSSLDILVNNAGFAGSAVLGNTDEGTLDGLFAVHVKGVYLLTQQLATAPEGQQCLLADGGRIINVSSGLTRFVSAPYAAYAAMKGAVEVLTRYWSQELGPRGISVNTIAPGPVATDFAGGYFRDSEQVQEVFTGMTALGRIAEAEDIGAAVASLVSPRHSVDHRPAH</sequence>
<feature type="domain" description="Ketoreductase" evidence="3">
    <location>
        <begin position="5"/>
        <end position="213"/>
    </location>
</feature>
<dbReference type="SMART" id="SM00822">
    <property type="entry name" value="PKS_KR"/>
    <property type="match status" value="1"/>
</dbReference>
<keyword evidence="2" id="KW-0560">Oxidoreductase</keyword>
<reference evidence="5" key="1">
    <citation type="submission" date="2023-07" db="EMBL/GenBank/DDBJ databases">
        <title>Description of three actinobacteria isolated from air of manufacturing shop in a pharmaceutical factory.</title>
        <authorList>
            <person name="Zhang D.-F."/>
        </authorList>
    </citation>
    <scope>NUCLEOTIDE SEQUENCE [LARGE SCALE GENOMIC DNA]</scope>
    <source>
        <strain evidence="5">CCTCC AB 207010</strain>
    </source>
</reference>
<dbReference type="Proteomes" id="UP001260872">
    <property type="component" value="Unassembled WGS sequence"/>
</dbReference>